<evidence type="ECO:0000313" key="5">
    <source>
        <dbReference type="EMBL" id="PQJ83460.1"/>
    </source>
</evidence>
<keyword evidence="2" id="KW-0472">Membrane</keyword>
<evidence type="ECO:0000256" key="1">
    <source>
        <dbReference type="ARBA" id="ARBA00004370"/>
    </source>
</evidence>
<dbReference type="RefSeq" id="WP_105056847.1">
    <property type="nucleotide sequence ID" value="NZ_CAWNRT010000003.1"/>
</dbReference>
<dbReference type="Proteomes" id="UP000239263">
    <property type="component" value="Unassembled WGS sequence"/>
</dbReference>
<name>A0A2S7X0U4_9GAMM</name>
<comment type="subcellular location">
    <subcellularLocation>
        <location evidence="1">Membrane</location>
    </subcellularLocation>
</comment>
<reference evidence="5 6" key="1">
    <citation type="submission" date="2016-12" db="EMBL/GenBank/DDBJ databases">
        <title>Diversity of luminous bacteria.</title>
        <authorList>
            <person name="Yoshizawa S."/>
            <person name="Kogure K."/>
        </authorList>
    </citation>
    <scope>NUCLEOTIDE SEQUENCE [LARGE SCALE GENOMIC DNA]</scope>
    <source>
        <strain evidence="5 6">ATCC 33715</strain>
    </source>
</reference>
<sequence>MRSTLNLFSLKSATGLALFLILPFSFFSNAFAEEDIWPTSLPETSAVPFMFSSESLGTTIGAAAVMKGVGQPQATLFAAGLYSNKGSYMTYLSANNFQVGHSWLVGANAYNANFKDMDYHLGSAGSNSSSVDDEVFTDGVESQYHLTANYILPIGNAKDIGAKAAYMPNREVKSYNPLESGVSSIELSPFYYSRVLSDVAGWDEPDANWGMKVNFDWDNRNSVRNTTHGSRTELDFTYSPETSAQEEWWTWEFQQSAFFDLGSLGDVINKQVLAFDFYVADTPSWQSDSHQPPEYAGIKLGGLYRLRSYGSGRFHGRSAINYSAEYRVMPDWQPLEDWPIFNLYDVPWWQWVAFVDAGRVADEFSFSTLHDDMKWSVGGAIRFQVEGIVVRTELSKGTEESLFRVMINQPF</sequence>
<evidence type="ECO:0000259" key="4">
    <source>
        <dbReference type="Pfam" id="PF01103"/>
    </source>
</evidence>
<dbReference type="Pfam" id="PF01103">
    <property type="entry name" value="Omp85"/>
    <property type="match status" value="1"/>
</dbReference>
<organism evidence="5 6">
    <name type="scientific">Aliivibrio sifiae</name>
    <dbReference type="NCBI Taxonomy" id="566293"/>
    <lineage>
        <taxon>Bacteria</taxon>
        <taxon>Pseudomonadati</taxon>
        <taxon>Pseudomonadota</taxon>
        <taxon>Gammaproteobacteria</taxon>
        <taxon>Vibrionales</taxon>
        <taxon>Vibrionaceae</taxon>
        <taxon>Aliivibrio</taxon>
    </lineage>
</organism>
<feature type="domain" description="Bacterial surface antigen (D15)" evidence="4">
    <location>
        <begin position="182"/>
        <end position="384"/>
    </location>
</feature>
<protein>
    <recommendedName>
        <fullName evidence="4">Bacterial surface antigen (D15) domain-containing protein</fullName>
    </recommendedName>
</protein>
<evidence type="ECO:0000256" key="3">
    <source>
        <dbReference type="SAM" id="SignalP"/>
    </source>
</evidence>
<feature type="chain" id="PRO_5015660250" description="Bacterial surface antigen (D15) domain-containing protein" evidence="3">
    <location>
        <begin position="33"/>
        <end position="411"/>
    </location>
</feature>
<dbReference type="EMBL" id="MSCO01000003">
    <property type="protein sequence ID" value="PQJ83460.1"/>
    <property type="molecule type" value="Genomic_DNA"/>
</dbReference>
<dbReference type="Gene3D" id="2.40.160.50">
    <property type="entry name" value="membrane protein fhac: a member of the omp85/tpsb transporter family"/>
    <property type="match status" value="1"/>
</dbReference>
<feature type="signal peptide" evidence="3">
    <location>
        <begin position="1"/>
        <end position="32"/>
    </location>
</feature>
<accession>A0A2S7X0U4</accession>
<dbReference type="AlphaFoldDB" id="A0A2S7X0U4"/>
<dbReference type="InterPro" id="IPR000184">
    <property type="entry name" value="Bac_surfAg_D15"/>
</dbReference>
<evidence type="ECO:0000313" key="6">
    <source>
        <dbReference type="Proteomes" id="UP000239263"/>
    </source>
</evidence>
<proteinExistence type="predicted"/>
<gene>
    <name evidence="5" type="ORF">BTO22_18930</name>
</gene>
<evidence type="ECO:0000256" key="2">
    <source>
        <dbReference type="ARBA" id="ARBA00023136"/>
    </source>
</evidence>
<dbReference type="OrthoDB" id="6189026at2"/>
<comment type="caution">
    <text evidence="5">The sequence shown here is derived from an EMBL/GenBank/DDBJ whole genome shotgun (WGS) entry which is preliminary data.</text>
</comment>
<keyword evidence="3" id="KW-0732">Signal</keyword>